<keyword evidence="5" id="KW-0732">Signal</keyword>
<evidence type="ECO:0000256" key="4">
    <source>
        <dbReference type="SAM" id="MobiDB-lite"/>
    </source>
</evidence>
<keyword evidence="8" id="KW-1185">Reference proteome</keyword>
<feature type="region of interest" description="Disordered" evidence="4">
    <location>
        <begin position="126"/>
        <end position="145"/>
    </location>
</feature>
<accession>A0ABS6AGC5</accession>
<dbReference type="InterPro" id="IPR009056">
    <property type="entry name" value="Cyt_c-like_dom"/>
</dbReference>
<evidence type="ECO:0000313" key="8">
    <source>
        <dbReference type="Proteomes" id="UP001166191"/>
    </source>
</evidence>
<dbReference type="Pfam" id="PF13442">
    <property type="entry name" value="Cytochrome_CBB3"/>
    <property type="match status" value="1"/>
</dbReference>
<proteinExistence type="predicted"/>
<comment type="caution">
    <text evidence="7">The sequence shown here is derived from an EMBL/GenBank/DDBJ whole genome shotgun (WGS) entry which is preliminary data.</text>
</comment>
<evidence type="ECO:0000256" key="3">
    <source>
        <dbReference type="PROSITE-ProRule" id="PRU00433"/>
    </source>
</evidence>
<evidence type="ECO:0000259" key="6">
    <source>
        <dbReference type="PROSITE" id="PS51007"/>
    </source>
</evidence>
<sequence length="145" mass="14787">MTRRAGLVAALVTLLPALAQADGAALFETYCAACHNSGGIGTPGLAPPLDRPDFWQALGSDAPVYIAGVVTRGLNMPITVRGERYAGVPMPPVSGASDEELAAIASWVTGDLGETDQAVAAGDIAAARNGGPDQSQLKAMRPETE</sequence>
<gene>
    <name evidence="7" type="ORF">KNW02_01215</name>
</gene>
<name>A0ABS6AGC5_9RHOB</name>
<evidence type="ECO:0000313" key="7">
    <source>
        <dbReference type="EMBL" id="MBU3028735.1"/>
    </source>
</evidence>
<dbReference type="EMBL" id="JAHKNG010000001">
    <property type="protein sequence ID" value="MBU3028735.1"/>
    <property type="molecule type" value="Genomic_DNA"/>
</dbReference>
<protein>
    <submittedName>
        <fullName evidence="7">Cytochrome c</fullName>
    </submittedName>
</protein>
<feature type="signal peptide" evidence="5">
    <location>
        <begin position="1"/>
        <end position="21"/>
    </location>
</feature>
<keyword evidence="1 3" id="KW-0479">Metal-binding</keyword>
<dbReference type="Proteomes" id="UP001166191">
    <property type="component" value="Unassembled WGS sequence"/>
</dbReference>
<dbReference type="RefSeq" id="WP_216031419.1">
    <property type="nucleotide sequence ID" value="NZ_JAHKNG010000001.1"/>
</dbReference>
<evidence type="ECO:0000256" key="2">
    <source>
        <dbReference type="ARBA" id="ARBA00023004"/>
    </source>
</evidence>
<keyword evidence="2 3" id="KW-0408">Iron</keyword>
<keyword evidence="3" id="KW-0349">Heme</keyword>
<feature type="domain" description="Cytochrome c" evidence="6">
    <location>
        <begin position="18"/>
        <end position="112"/>
    </location>
</feature>
<evidence type="ECO:0000256" key="5">
    <source>
        <dbReference type="SAM" id="SignalP"/>
    </source>
</evidence>
<organism evidence="7 8">
    <name type="scientific">Paracoccus marinaquae</name>
    <dbReference type="NCBI Taxonomy" id="2841926"/>
    <lineage>
        <taxon>Bacteria</taxon>
        <taxon>Pseudomonadati</taxon>
        <taxon>Pseudomonadota</taxon>
        <taxon>Alphaproteobacteria</taxon>
        <taxon>Rhodobacterales</taxon>
        <taxon>Paracoccaceae</taxon>
        <taxon>Paracoccus</taxon>
    </lineage>
</organism>
<evidence type="ECO:0000256" key="1">
    <source>
        <dbReference type="ARBA" id="ARBA00022723"/>
    </source>
</evidence>
<reference evidence="7" key="1">
    <citation type="submission" date="2021-06" db="EMBL/GenBank/DDBJ databases">
        <title>Paracoccus bacterium XHP0099 sp. nov., isolated from the surface waters of the Yellow Sea.</title>
        <authorList>
            <person name="Xue H."/>
            <person name="Zhang D."/>
        </authorList>
    </citation>
    <scope>NUCLEOTIDE SEQUENCE</scope>
    <source>
        <strain evidence="7">XHP0099</strain>
    </source>
</reference>
<feature type="chain" id="PRO_5047094634" evidence="5">
    <location>
        <begin position="22"/>
        <end position="145"/>
    </location>
</feature>
<dbReference type="PROSITE" id="PS51007">
    <property type="entry name" value="CYTC"/>
    <property type="match status" value="1"/>
</dbReference>